<evidence type="ECO:0000313" key="5">
    <source>
        <dbReference type="Proteomes" id="UP000184226"/>
    </source>
</evidence>
<dbReference type="InterPro" id="IPR011006">
    <property type="entry name" value="CheY-like_superfamily"/>
</dbReference>
<dbReference type="PANTHER" id="PTHR45228">
    <property type="entry name" value="CYCLIC DI-GMP PHOSPHODIESTERASE TM_0186-RELATED"/>
    <property type="match status" value="1"/>
</dbReference>
<dbReference type="Gene3D" id="3.40.50.2300">
    <property type="match status" value="1"/>
</dbReference>
<keyword evidence="1" id="KW-0597">Phosphoprotein</keyword>
<dbReference type="GO" id="GO:0008081">
    <property type="term" value="F:phosphoric diester hydrolase activity"/>
    <property type="evidence" value="ECO:0007669"/>
    <property type="project" value="UniProtKB-ARBA"/>
</dbReference>
<dbReference type="GO" id="GO:0000160">
    <property type="term" value="P:phosphorelay signal transduction system"/>
    <property type="evidence" value="ECO:0007669"/>
    <property type="project" value="InterPro"/>
</dbReference>
<dbReference type="EMBL" id="FQXE01000001">
    <property type="protein sequence ID" value="SHG67466.1"/>
    <property type="molecule type" value="Genomic_DNA"/>
</dbReference>
<dbReference type="Pfam" id="PF00072">
    <property type="entry name" value="Response_reg"/>
    <property type="match status" value="1"/>
</dbReference>
<dbReference type="PROSITE" id="PS51832">
    <property type="entry name" value="HD_GYP"/>
    <property type="match status" value="1"/>
</dbReference>
<dbReference type="Gene3D" id="1.10.3210.10">
    <property type="entry name" value="Hypothetical protein af1432"/>
    <property type="match status" value="1"/>
</dbReference>
<dbReference type="OrthoDB" id="9763857at2"/>
<evidence type="ECO:0000256" key="1">
    <source>
        <dbReference type="PROSITE-ProRule" id="PRU00169"/>
    </source>
</evidence>
<dbReference type="SUPFAM" id="SSF109604">
    <property type="entry name" value="HD-domain/PDEase-like"/>
    <property type="match status" value="1"/>
</dbReference>
<name>A0A1M5LR57_9BURK</name>
<dbReference type="AlphaFoldDB" id="A0A1M5LR57"/>
<organism evidence="4 5">
    <name type="scientific">Pollutimonas bauzanensis</name>
    <dbReference type="NCBI Taxonomy" id="658167"/>
    <lineage>
        <taxon>Bacteria</taxon>
        <taxon>Pseudomonadati</taxon>
        <taxon>Pseudomonadota</taxon>
        <taxon>Betaproteobacteria</taxon>
        <taxon>Burkholderiales</taxon>
        <taxon>Alcaligenaceae</taxon>
        <taxon>Pollutimonas</taxon>
    </lineage>
</organism>
<keyword evidence="5" id="KW-1185">Reference proteome</keyword>
<dbReference type="SUPFAM" id="SSF52172">
    <property type="entry name" value="CheY-like"/>
    <property type="match status" value="1"/>
</dbReference>
<accession>A0A1M5LR57</accession>
<dbReference type="PROSITE" id="PS50110">
    <property type="entry name" value="RESPONSE_REGULATORY"/>
    <property type="match status" value="1"/>
</dbReference>
<dbReference type="InterPro" id="IPR003607">
    <property type="entry name" value="HD/PDEase_dom"/>
</dbReference>
<dbReference type="CDD" id="cd00077">
    <property type="entry name" value="HDc"/>
    <property type="match status" value="1"/>
</dbReference>
<sequence length="448" mass="50276">MVESQAMEASTTLLLVDDEKNITSSLQRVLRRQPYRILTAESGEAALEILEGQDVDLVISDGRMPGMDGATLLAQVQHRWPERLRIMLTGYSDIDSTIKAINDGKIHRYISKPWDDDELCVVIEQMLQRQQQERELARRHRLAHEQNSALQDANAALQARVRERTAELEATADLLAVAHANQQRSYLTATQVFSSLIGQRLPQNRQTNKEVGAVVRAFCKAREFPQKLADDLSMAAALYNIGKLTWDDALIALPVEKMEKDQRERYRDYPGAGESLLMALEPAQDVALFIRHHQERWDGGGFPDGLAGHAIPLGARVLKMAVDFVEMQKGMVLARRLSCDDVLGNMPKYSARLYDPLLCQEFIGVAARIENEEAAAAGDHAVLELNILSLEPGMIIARDLHAASGMLLLKENTILTERFIEKLRAFEENEGTKYTFYVRCAQPEASQE</sequence>
<dbReference type="Proteomes" id="UP000184226">
    <property type="component" value="Unassembled WGS sequence"/>
</dbReference>
<dbReference type="Pfam" id="PF13487">
    <property type="entry name" value="HD_5"/>
    <property type="match status" value="1"/>
</dbReference>
<feature type="modified residue" description="4-aspartylphosphate" evidence="1">
    <location>
        <position position="61"/>
    </location>
</feature>
<dbReference type="InterPro" id="IPR037522">
    <property type="entry name" value="HD_GYP_dom"/>
</dbReference>
<protein>
    <submittedName>
        <fullName evidence="4">Response regulator c-di-GMP phosphodiesterase, RpfG family, contains REC and HD-GYP domains</fullName>
    </submittedName>
</protein>
<dbReference type="STRING" id="658167.SAMN04488135_10119"/>
<dbReference type="InterPro" id="IPR052020">
    <property type="entry name" value="Cyclic_di-GMP/3'3'-cGAMP_PDE"/>
</dbReference>
<feature type="domain" description="HD-GYP" evidence="3">
    <location>
        <begin position="182"/>
        <end position="378"/>
    </location>
</feature>
<evidence type="ECO:0000259" key="2">
    <source>
        <dbReference type="PROSITE" id="PS50110"/>
    </source>
</evidence>
<feature type="domain" description="Response regulatory" evidence="2">
    <location>
        <begin position="12"/>
        <end position="127"/>
    </location>
</feature>
<evidence type="ECO:0000259" key="3">
    <source>
        <dbReference type="PROSITE" id="PS51832"/>
    </source>
</evidence>
<reference evidence="4 5" key="1">
    <citation type="submission" date="2016-11" db="EMBL/GenBank/DDBJ databases">
        <authorList>
            <person name="Jaros S."/>
            <person name="Januszkiewicz K."/>
            <person name="Wedrychowicz H."/>
        </authorList>
    </citation>
    <scope>NUCLEOTIDE SEQUENCE [LARGE SCALE GENOMIC DNA]</scope>
    <source>
        <strain evidence="4 5">CGMCC 1.10190</strain>
    </source>
</reference>
<dbReference type="SMART" id="SM00448">
    <property type="entry name" value="REC"/>
    <property type="match status" value="1"/>
</dbReference>
<evidence type="ECO:0000313" key="4">
    <source>
        <dbReference type="EMBL" id="SHG67466.1"/>
    </source>
</evidence>
<gene>
    <name evidence="4" type="ORF">SAMN04488135_10119</name>
</gene>
<proteinExistence type="predicted"/>
<dbReference type="InterPro" id="IPR001789">
    <property type="entry name" value="Sig_transdc_resp-reg_receiver"/>
</dbReference>
<dbReference type="CDD" id="cd17569">
    <property type="entry name" value="REC_HupR-like"/>
    <property type="match status" value="1"/>
</dbReference>
<dbReference type="PANTHER" id="PTHR45228:SF8">
    <property type="entry name" value="TWO-COMPONENT RESPONSE REGULATOR-RELATED"/>
    <property type="match status" value="1"/>
</dbReference>